<dbReference type="PANTHER" id="PTHR47318">
    <property type="entry name" value="PEPTIDYL-PROLYL CIS-TRANS ISOMERASE CYP37, CHLOROPLASTIC"/>
    <property type="match status" value="1"/>
</dbReference>
<proteinExistence type="predicted"/>
<gene>
    <name evidence="1" type="ORF">TSOC_010690</name>
</gene>
<organism evidence="1 2">
    <name type="scientific">Tetrabaena socialis</name>
    <dbReference type="NCBI Taxonomy" id="47790"/>
    <lineage>
        <taxon>Eukaryota</taxon>
        <taxon>Viridiplantae</taxon>
        <taxon>Chlorophyta</taxon>
        <taxon>core chlorophytes</taxon>
        <taxon>Chlorophyceae</taxon>
        <taxon>CS clade</taxon>
        <taxon>Chlamydomonadales</taxon>
        <taxon>Tetrabaenaceae</taxon>
        <taxon>Tetrabaena</taxon>
    </lineage>
</organism>
<evidence type="ECO:0000313" key="2">
    <source>
        <dbReference type="Proteomes" id="UP000236333"/>
    </source>
</evidence>
<name>A0A2J7ZSL7_9CHLO</name>
<accession>A0A2J7ZSL7</accession>
<keyword evidence="1" id="KW-0413">Isomerase</keyword>
<evidence type="ECO:0000313" key="1">
    <source>
        <dbReference type="EMBL" id="PNH03265.1"/>
    </source>
</evidence>
<dbReference type="PANTHER" id="PTHR47318:SF1">
    <property type="entry name" value="PEPTIDYL-PROLYL CIS-TRANS ISOMERASE CYP37, CHLOROPLASTIC"/>
    <property type="match status" value="1"/>
</dbReference>
<dbReference type="InterPro" id="IPR044259">
    <property type="entry name" value="CYP37-like"/>
</dbReference>
<comment type="caution">
    <text evidence="1">The sequence shown here is derived from an EMBL/GenBank/DDBJ whole genome shotgun (WGS) entry which is preliminary data.</text>
</comment>
<keyword evidence="2" id="KW-1185">Reference proteome</keyword>
<dbReference type="EMBL" id="PGGS01000526">
    <property type="protein sequence ID" value="PNH03265.1"/>
    <property type="molecule type" value="Genomic_DNA"/>
</dbReference>
<dbReference type="Proteomes" id="UP000236333">
    <property type="component" value="Unassembled WGS sequence"/>
</dbReference>
<sequence length="129" mass="13328">MTQLARRCRAFQSAAQDPHGASVRPRGVVACCAGGGQDPGARARAALAAITVSAAILLGGGSPADAVLSSPNAKISRTVDSALRRSIPAFNPEVKVVQDQLERIAYYLRIPQTTTTTTAGGTFPSAPWP</sequence>
<dbReference type="OrthoDB" id="1735926at2759"/>
<dbReference type="GO" id="GO:0016853">
    <property type="term" value="F:isomerase activity"/>
    <property type="evidence" value="ECO:0007669"/>
    <property type="project" value="UniProtKB-KW"/>
</dbReference>
<protein>
    <submittedName>
        <fullName evidence="1">Peptidyl-prolyl cis-trans isomerase CYP37, chloroplastic</fullName>
    </submittedName>
</protein>
<reference evidence="1 2" key="1">
    <citation type="journal article" date="2017" name="Mol. Biol. Evol.">
        <title>The 4-celled Tetrabaena socialis nuclear genome reveals the essential components for genetic control of cell number at the origin of multicellularity in the volvocine lineage.</title>
        <authorList>
            <person name="Featherston J."/>
            <person name="Arakaki Y."/>
            <person name="Hanschen E.R."/>
            <person name="Ferris P.J."/>
            <person name="Michod R.E."/>
            <person name="Olson B.J.S.C."/>
            <person name="Nozaki H."/>
            <person name="Durand P.M."/>
        </authorList>
    </citation>
    <scope>NUCLEOTIDE SEQUENCE [LARGE SCALE GENOMIC DNA]</scope>
    <source>
        <strain evidence="1 2">NIES-571</strain>
    </source>
</reference>
<dbReference type="AlphaFoldDB" id="A0A2J7ZSL7"/>